<proteinExistence type="inferred from homology"/>
<reference evidence="10 11" key="1">
    <citation type="journal article" date="2009" name="Stand. Genomic Sci.">
        <title>Complete genome sequence of Pedobacter heparinus type strain (HIM 762-3).</title>
        <authorList>
            <person name="Han C."/>
            <person name="Spring S."/>
            <person name="Lapidus A."/>
            <person name="Del Rio T.G."/>
            <person name="Tice H."/>
            <person name="Copeland A."/>
            <person name="Cheng J.F."/>
            <person name="Lucas S."/>
            <person name="Chen F."/>
            <person name="Nolan M."/>
            <person name="Bruce D."/>
            <person name="Goodwin L."/>
            <person name="Pitluck S."/>
            <person name="Ivanova N."/>
            <person name="Mavromatis K."/>
            <person name="Mikhailova N."/>
            <person name="Pati A."/>
            <person name="Chen A."/>
            <person name="Palaniappan K."/>
            <person name="Land M."/>
            <person name="Hauser L."/>
            <person name="Chang Y.J."/>
            <person name="Jeffries C.C."/>
            <person name="Saunders E."/>
            <person name="Chertkov O."/>
            <person name="Brettin T."/>
            <person name="Goker M."/>
            <person name="Rohde M."/>
            <person name="Bristow J."/>
            <person name="Eisen J.A."/>
            <person name="Markowitz V."/>
            <person name="Hugenholtz P."/>
            <person name="Kyrpides N.C."/>
            <person name="Klenk H.P."/>
            <person name="Detter J.C."/>
        </authorList>
    </citation>
    <scope>NUCLEOTIDE SEQUENCE [LARGE SCALE GENOMIC DNA]</scope>
    <source>
        <strain evidence="11">ATCC 13125 / DSM 2366 / CIP 104194 / JCM 7457 / NBRC 12017 / NCIMB 9290 / NRRL B-14731 / HIM 762-3</strain>
    </source>
</reference>
<dbReference type="HOGENOM" id="CLU_007082_5_1_10"/>
<dbReference type="Pfam" id="PF00728">
    <property type="entry name" value="Glyco_hydro_20"/>
    <property type="match status" value="1"/>
</dbReference>
<dbReference type="PANTHER" id="PTHR22600:SF57">
    <property type="entry name" value="BETA-N-ACETYLHEXOSAMINIDASE"/>
    <property type="match status" value="1"/>
</dbReference>
<dbReference type="STRING" id="485917.Phep_2638"/>
<sequence length="613" mass="69259">MKIINLILFLSLILNQVHAQMPGELSIIPRPTSIKRLNDGFMISAKSKIYTDLNNPELEKIAGLFSERLSLQNKLTIARDAGPNVPARNLIHLTLKNAPDTLGKEGYILAVQKNAITVTAKTANGIFYGLQSLLQLIPFKTGIPSNEALIPGVVIVDKPRFEWRGLMLDVGRYFYSVDFIKKYIDHMAMHKLNTFHWHLTEDHGWRIEIKKYPRLTEIGAWREGTQFNRAATQINNTPHGGYYTQDQIREVVAYAKERYVTVIPEIEMPGHSLAALVAYPELSCSGGPFKIPANWGIQKDVLCAGNEQTFKFLEDVLTEVAELFPAPIVHIGGDECPKDRWKICRKCQARMKKEGLKDEHELQSYFIKRIENFLLTKRKNIIGWDEILEGGLAPNAAVMSWRGITGGVAAARQGHNVVMSPTAYMYFDYYQGAPYLEPLAVGSIVSLDKVYSFEPVPAALTKEEAKYIKGVQGNIWSEFIHSPDKVEYMTYPRAAALAEVAWTDPAMKNWNDFKRRMNVQYKRYSVLGINYARSAMNVSYSLIKHVENGTALVTLKTDSFEPDIRYTTDGTEPVYDSPKYTVPFQVGLPGTIKAAVFDENKKQYKVSVFSILK</sequence>
<dbReference type="Gene3D" id="3.30.379.10">
    <property type="entry name" value="Chitobiase/beta-hexosaminidase domain 2-like"/>
    <property type="match status" value="1"/>
</dbReference>
<evidence type="ECO:0000259" key="8">
    <source>
        <dbReference type="Pfam" id="PF00728"/>
    </source>
</evidence>
<dbReference type="EC" id="3.2.1.52" evidence="3"/>
<dbReference type="InterPro" id="IPR029018">
    <property type="entry name" value="Hex-like_dom2"/>
</dbReference>
<evidence type="ECO:0000256" key="1">
    <source>
        <dbReference type="ARBA" id="ARBA00001231"/>
    </source>
</evidence>
<organism evidence="10 11">
    <name type="scientific">Pedobacter heparinus (strain ATCC 13125 / DSM 2366 / CIP 104194 / JCM 7457 / NBRC 12017 / NCIMB 9290 / NRRL B-14731 / HIM 762-3)</name>
    <dbReference type="NCBI Taxonomy" id="485917"/>
    <lineage>
        <taxon>Bacteria</taxon>
        <taxon>Pseudomonadati</taxon>
        <taxon>Bacteroidota</taxon>
        <taxon>Sphingobacteriia</taxon>
        <taxon>Sphingobacteriales</taxon>
        <taxon>Sphingobacteriaceae</taxon>
        <taxon>Pedobacter</taxon>
    </lineage>
</organism>
<dbReference type="CDD" id="cd06563">
    <property type="entry name" value="GH20_chitobiase-like"/>
    <property type="match status" value="1"/>
</dbReference>
<feature type="chain" id="PRO_5002974396" description="beta-N-acetylhexosaminidase" evidence="7">
    <location>
        <begin position="20"/>
        <end position="613"/>
    </location>
</feature>
<evidence type="ECO:0000256" key="3">
    <source>
        <dbReference type="ARBA" id="ARBA00012663"/>
    </source>
</evidence>
<evidence type="ECO:0000256" key="7">
    <source>
        <dbReference type="SAM" id="SignalP"/>
    </source>
</evidence>
<evidence type="ECO:0000256" key="4">
    <source>
        <dbReference type="ARBA" id="ARBA00022801"/>
    </source>
</evidence>
<protein>
    <recommendedName>
        <fullName evidence="3">beta-N-acetylhexosaminidase</fullName>
        <ecNumber evidence="3">3.2.1.52</ecNumber>
    </recommendedName>
</protein>
<dbReference type="eggNOG" id="COG3525">
    <property type="taxonomic scope" value="Bacteria"/>
</dbReference>
<dbReference type="InterPro" id="IPR026876">
    <property type="entry name" value="Fn3_assoc_repeat"/>
</dbReference>
<keyword evidence="4 10" id="KW-0378">Hydrolase</keyword>
<dbReference type="InterPro" id="IPR015883">
    <property type="entry name" value="Glyco_hydro_20_cat"/>
</dbReference>
<dbReference type="GO" id="GO:0005975">
    <property type="term" value="P:carbohydrate metabolic process"/>
    <property type="evidence" value="ECO:0007669"/>
    <property type="project" value="InterPro"/>
</dbReference>
<dbReference type="Proteomes" id="UP000000852">
    <property type="component" value="Chromosome"/>
</dbReference>
<dbReference type="SUPFAM" id="SSF51445">
    <property type="entry name" value="(Trans)glycosidases"/>
    <property type="match status" value="1"/>
</dbReference>
<dbReference type="GO" id="GO:0004563">
    <property type="term" value="F:beta-N-acetylhexosaminidase activity"/>
    <property type="evidence" value="ECO:0007669"/>
    <property type="project" value="UniProtKB-EC"/>
</dbReference>
<keyword evidence="5 10" id="KW-0326">Glycosidase</keyword>
<accession>C6Y0C7</accession>
<dbReference type="Pfam" id="PF02838">
    <property type="entry name" value="Glyco_hydro_20b"/>
    <property type="match status" value="1"/>
</dbReference>
<dbReference type="EMBL" id="CP001681">
    <property type="protein sequence ID" value="ACU04839.1"/>
    <property type="molecule type" value="Genomic_DNA"/>
</dbReference>
<feature type="signal peptide" evidence="7">
    <location>
        <begin position="1"/>
        <end position="19"/>
    </location>
</feature>
<evidence type="ECO:0000259" key="9">
    <source>
        <dbReference type="Pfam" id="PF02838"/>
    </source>
</evidence>
<dbReference type="PANTHER" id="PTHR22600">
    <property type="entry name" value="BETA-HEXOSAMINIDASE"/>
    <property type="match status" value="1"/>
</dbReference>
<dbReference type="InterPro" id="IPR025705">
    <property type="entry name" value="Beta_hexosaminidase_sua/sub"/>
</dbReference>
<dbReference type="InterPro" id="IPR015882">
    <property type="entry name" value="HEX_bac_N"/>
</dbReference>
<feature type="active site" description="Proton donor" evidence="6">
    <location>
        <position position="335"/>
    </location>
</feature>
<dbReference type="KEGG" id="phe:Phep_2638"/>
<gene>
    <name evidence="10" type="ordered locus">Phep_2638</name>
</gene>
<evidence type="ECO:0000313" key="11">
    <source>
        <dbReference type="Proteomes" id="UP000000852"/>
    </source>
</evidence>
<dbReference type="SUPFAM" id="SSF55545">
    <property type="entry name" value="beta-N-acetylhexosaminidase-like domain"/>
    <property type="match status" value="1"/>
</dbReference>
<evidence type="ECO:0000256" key="2">
    <source>
        <dbReference type="ARBA" id="ARBA00006285"/>
    </source>
</evidence>
<comment type="similarity">
    <text evidence="2">Belongs to the glycosyl hydrolase 20 family.</text>
</comment>
<dbReference type="AlphaFoldDB" id="C6Y0C7"/>
<evidence type="ECO:0000256" key="6">
    <source>
        <dbReference type="PIRSR" id="PIRSR625705-1"/>
    </source>
</evidence>
<keyword evidence="7" id="KW-0732">Signal</keyword>
<comment type="catalytic activity">
    <reaction evidence="1">
        <text>Hydrolysis of terminal non-reducing N-acetyl-D-hexosamine residues in N-acetyl-beta-D-hexosaminides.</text>
        <dbReference type="EC" id="3.2.1.52"/>
    </reaction>
</comment>
<dbReference type="GO" id="GO:0016020">
    <property type="term" value="C:membrane"/>
    <property type="evidence" value="ECO:0007669"/>
    <property type="project" value="TreeGrafter"/>
</dbReference>
<dbReference type="PRINTS" id="PR00738">
    <property type="entry name" value="GLHYDRLASE20"/>
</dbReference>
<feature type="domain" description="Beta-hexosaminidase bacterial type N-terminal" evidence="9">
    <location>
        <begin position="25"/>
        <end position="157"/>
    </location>
</feature>
<evidence type="ECO:0000313" key="10">
    <source>
        <dbReference type="EMBL" id="ACU04839.1"/>
    </source>
</evidence>
<dbReference type="RefSeq" id="WP_015808450.1">
    <property type="nucleotide sequence ID" value="NC_013061.1"/>
</dbReference>
<evidence type="ECO:0000256" key="5">
    <source>
        <dbReference type="ARBA" id="ARBA00023295"/>
    </source>
</evidence>
<feature type="domain" description="Glycoside hydrolase family 20 catalytic" evidence="8">
    <location>
        <begin position="161"/>
        <end position="504"/>
    </location>
</feature>
<dbReference type="Pfam" id="PF13287">
    <property type="entry name" value="Fn3_assoc"/>
    <property type="match status" value="1"/>
</dbReference>
<keyword evidence="11" id="KW-1185">Reference proteome</keyword>
<dbReference type="Gene3D" id="3.20.20.80">
    <property type="entry name" value="Glycosidases"/>
    <property type="match status" value="1"/>
</dbReference>
<dbReference type="GO" id="GO:0030203">
    <property type="term" value="P:glycosaminoglycan metabolic process"/>
    <property type="evidence" value="ECO:0007669"/>
    <property type="project" value="TreeGrafter"/>
</dbReference>
<dbReference type="CAZy" id="GH20">
    <property type="family name" value="Glycoside Hydrolase Family 20"/>
</dbReference>
<name>C6Y0C7_PEDHD</name>
<dbReference type="InterPro" id="IPR017853">
    <property type="entry name" value="GH"/>
</dbReference>